<keyword evidence="4" id="KW-0132">Cell division</keyword>
<evidence type="ECO:0000256" key="1">
    <source>
        <dbReference type="ARBA" id="ARBA00004186"/>
    </source>
</evidence>
<evidence type="ECO:0000256" key="5">
    <source>
        <dbReference type="ARBA" id="ARBA00022701"/>
    </source>
</evidence>
<dbReference type="RefSeq" id="XP_032043021.1">
    <property type="nucleotide sequence ID" value="XM_032187130.1"/>
</dbReference>
<evidence type="ECO:0000313" key="14">
    <source>
        <dbReference type="RefSeq" id="XP_032043019.1"/>
    </source>
</evidence>
<dbReference type="PANTHER" id="PTHR19378:SF3">
    <property type="entry name" value="HAUS AUGMIN LIKE COMPLEX SUBUNIT 3"/>
    <property type="match status" value="1"/>
</dbReference>
<evidence type="ECO:0000256" key="4">
    <source>
        <dbReference type="ARBA" id="ARBA00022618"/>
    </source>
</evidence>
<dbReference type="Proteomes" id="UP000504639">
    <property type="component" value="Chromosome 4"/>
</dbReference>
<feature type="coiled-coil region" evidence="10">
    <location>
        <begin position="524"/>
        <end position="551"/>
    </location>
</feature>
<evidence type="ECO:0000313" key="12">
    <source>
        <dbReference type="Proteomes" id="UP000504639"/>
    </source>
</evidence>
<dbReference type="GeneID" id="116489061"/>
<sequence length="613" mass="69931">MSCGKDFVETLKKIGYPGADELNGEDFDWMFESSEDRSFLEWFCGNVNEQHVVSEKELQDFNNLLESGKPILEGNALDEVLKTCKPVDSQSQEEEKEELKKLEDELQTLQKMKNLQIHRHNKLQLMISENSSMLQALKRKEDEALKDLKDGLAVFTAANNKLDNDLLSLMDGVKKLASFFTASDSEQGAGSHPVFFSQLSLDKYLSQEEQCTAALTSYAKKHFYPGMPELFENVHEDSVQLRDKSKPVACDEANGAYEESLEMARLQMAYICAQHQLIQMEAKEESVNSAIRCAESMLKTLKNEGVGKQENLEAKISSLKGEIATIRQHIAQLNNEELPSLLKEHAQLLTVPVVKADLDREIARQDCFISKQDEICSHLLRQKASFELIQLAYEIELKKQKDVHHQLDNLLESLKQSSNELQQRLEVLSELSQPAQPRNTIGPKDDFSRRLYQLLEGEDKKQLFKTYKTLQQMAQKLMQDCAAAQDQLAVSSQEQSLMLSKLDSDVNALHDALFCGGNQLLFSSRELTEQFNQLEDDLNKLNQLIMDLIADLKSKRNFLESNKLHQMERNLYVYFFKDEDHLKELVEKLEWQSEAKASGLGNQNFTTGEVLNV</sequence>
<dbReference type="GO" id="GO:0051225">
    <property type="term" value="P:spindle assembly"/>
    <property type="evidence" value="ECO:0007669"/>
    <property type="project" value="InterPro"/>
</dbReference>
<feature type="coiled-coil region" evidence="10">
    <location>
        <begin position="397"/>
        <end position="431"/>
    </location>
</feature>
<feature type="domain" description="HAUS augmin-like complex subunit 3 N-terminal" evidence="11">
    <location>
        <begin position="29"/>
        <end position="283"/>
    </location>
</feature>
<dbReference type="KEGG" id="aful:116489061"/>
<dbReference type="GO" id="GO:0005874">
    <property type="term" value="C:microtubule"/>
    <property type="evidence" value="ECO:0007669"/>
    <property type="project" value="UniProtKB-KW"/>
</dbReference>
<evidence type="ECO:0000256" key="9">
    <source>
        <dbReference type="ARBA" id="ARBA00023306"/>
    </source>
</evidence>
<evidence type="ECO:0000256" key="8">
    <source>
        <dbReference type="ARBA" id="ARBA00023212"/>
    </source>
</evidence>
<dbReference type="GO" id="GO:0051301">
    <property type="term" value="P:cell division"/>
    <property type="evidence" value="ECO:0007669"/>
    <property type="project" value="UniProtKB-KW"/>
</dbReference>
<evidence type="ECO:0000256" key="6">
    <source>
        <dbReference type="ARBA" id="ARBA00022776"/>
    </source>
</evidence>
<dbReference type="InterPro" id="IPR032733">
    <property type="entry name" value="HAUS3_N"/>
</dbReference>
<keyword evidence="7 10" id="KW-0175">Coiled coil</keyword>
<comment type="similarity">
    <text evidence="2">Belongs to the HAUS3 family.</text>
</comment>
<feature type="coiled-coil region" evidence="10">
    <location>
        <begin position="89"/>
        <end position="119"/>
    </location>
</feature>
<keyword evidence="8" id="KW-0206">Cytoskeleton</keyword>
<evidence type="ECO:0000256" key="7">
    <source>
        <dbReference type="ARBA" id="ARBA00023054"/>
    </source>
</evidence>
<dbReference type="InterPro" id="IPR026206">
    <property type="entry name" value="HAUS3"/>
</dbReference>
<organism evidence="12 14">
    <name type="scientific">Aythya fuligula</name>
    <name type="common">Tufted duck</name>
    <name type="synonym">Anas fuligula</name>
    <dbReference type="NCBI Taxonomy" id="219594"/>
    <lineage>
        <taxon>Eukaryota</taxon>
        <taxon>Metazoa</taxon>
        <taxon>Chordata</taxon>
        <taxon>Craniata</taxon>
        <taxon>Vertebrata</taxon>
        <taxon>Euteleostomi</taxon>
        <taxon>Archelosauria</taxon>
        <taxon>Archosauria</taxon>
        <taxon>Dinosauria</taxon>
        <taxon>Saurischia</taxon>
        <taxon>Theropoda</taxon>
        <taxon>Coelurosauria</taxon>
        <taxon>Aves</taxon>
        <taxon>Neognathae</taxon>
        <taxon>Galloanserae</taxon>
        <taxon>Anseriformes</taxon>
        <taxon>Anatidae</taxon>
        <taxon>Aythyinae</taxon>
        <taxon>Aythya</taxon>
    </lineage>
</organism>
<keyword evidence="9" id="KW-0131">Cell cycle</keyword>
<evidence type="ECO:0000256" key="2">
    <source>
        <dbReference type="ARBA" id="ARBA00009645"/>
    </source>
</evidence>
<feature type="coiled-coil region" evidence="10">
    <location>
        <begin position="309"/>
        <end position="336"/>
    </location>
</feature>
<gene>
    <name evidence="13 14 15 16" type="primary">HAUS3</name>
</gene>
<evidence type="ECO:0000313" key="15">
    <source>
        <dbReference type="RefSeq" id="XP_032043020.1"/>
    </source>
</evidence>
<name>A0A6J3CXY2_AYTFU</name>
<dbReference type="GO" id="GO:0031023">
    <property type="term" value="P:microtubule organizing center organization"/>
    <property type="evidence" value="ECO:0007669"/>
    <property type="project" value="TreeGrafter"/>
</dbReference>
<dbReference type="Pfam" id="PF14932">
    <property type="entry name" value="HAUS-augmin3"/>
    <property type="match status" value="1"/>
</dbReference>
<dbReference type="GO" id="GO:0072686">
    <property type="term" value="C:mitotic spindle"/>
    <property type="evidence" value="ECO:0007669"/>
    <property type="project" value="TreeGrafter"/>
</dbReference>
<protein>
    <submittedName>
        <fullName evidence="13 14">HAUS augmin-like complex subunit 3</fullName>
    </submittedName>
</protein>
<keyword evidence="3" id="KW-0963">Cytoplasm</keyword>
<dbReference type="RefSeq" id="XP_032043017.1">
    <property type="nucleotide sequence ID" value="XM_032187126.1"/>
</dbReference>
<evidence type="ECO:0000259" key="11">
    <source>
        <dbReference type="Pfam" id="PF14932"/>
    </source>
</evidence>
<accession>A0A6J3CXY2</accession>
<dbReference type="PANTHER" id="PTHR19378">
    <property type="entry name" value="GOLGIN- RELATED"/>
    <property type="match status" value="1"/>
</dbReference>
<dbReference type="RefSeq" id="XP_032043019.1">
    <property type="nucleotide sequence ID" value="XM_032187128.1"/>
</dbReference>
<dbReference type="RefSeq" id="XP_032043020.1">
    <property type="nucleotide sequence ID" value="XM_032187129.1"/>
</dbReference>
<keyword evidence="5" id="KW-0493">Microtubule</keyword>
<dbReference type="PRINTS" id="PR02089">
    <property type="entry name" value="HAUSAUGMINL3"/>
</dbReference>
<evidence type="ECO:0000313" key="13">
    <source>
        <dbReference type="RefSeq" id="XP_032043017.1"/>
    </source>
</evidence>
<dbReference type="CTD" id="79441"/>
<keyword evidence="6" id="KW-0498">Mitosis</keyword>
<proteinExistence type="inferred from homology"/>
<evidence type="ECO:0000256" key="3">
    <source>
        <dbReference type="ARBA" id="ARBA00022490"/>
    </source>
</evidence>
<reference evidence="13 14" key="1">
    <citation type="submission" date="2025-04" db="UniProtKB">
        <authorList>
            <consortium name="RefSeq"/>
        </authorList>
    </citation>
    <scope>IDENTIFICATION</scope>
    <source>
        <tissue evidence="13 14">Lung</tissue>
    </source>
</reference>
<dbReference type="AlphaFoldDB" id="A0A6J3CXY2"/>
<dbReference type="GO" id="GO:0005815">
    <property type="term" value="C:microtubule organizing center"/>
    <property type="evidence" value="ECO:0007669"/>
    <property type="project" value="TreeGrafter"/>
</dbReference>
<evidence type="ECO:0000256" key="10">
    <source>
        <dbReference type="SAM" id="Coils"/>
    </source>
</evidence>
<evidence type="ECO:0000313" key="16">
    <source>
        <dbReference type="RefSeq" id="XP_032043021.1"/>
    </source>
</evidence>
<dbReference type="GO" id="GO:0070652">
    <property type="term" value="C:HAUS complex"/>
    <property type="evidence" value="ECO:0007669"/>
    <property type="project" value="InterPro"/>
</dbReference>
<keyword evidence="12" id="KW-1185">Reference proteome</keyword>
<comment type="subcellular location">
    <subcellularLocation>
        <location evidence="1">Cytoplasm</location>
        <location evidence="1">Cytoskeleton</location>
        <location evidence="1">Spindle</location>
    </subcellularLocation>
</comment>
<feature type="coiled-coil region" evidence="10">
    <location>
        <begin position="460"/>
        <end position="494"/>
    </location>
</feature>